<evidence type="ECO:0000313" key="3">
    <source>
        <dbReference type="EMBL" id="HII60101.1"/>
    </source>
</evidence>
<feature type="coiled-coil region" evidence="1">
    <location>
        <begin position="246"/>
        <end position="273"/>
    </location>
</feature>
<comment type="caution">
    <text evidence="3">The sequence shown here is derived from an EMBL/GenBank/DDBJ whole genome shotgun (WGS) entry which is preliminary data.</text>
</comment>
<accession>A0A832T2I3</accession>
<organism evidence="3 4">
    <name type="scientific">Methanocaldococcus jannaschii</name>
    <dbReference type="NCBI Taxonomy" id="2190"/>
    <lineage>
        <taxon>Archaea</taxon>
        <taxon>Methanobacteriati</taxon>
        <taxon>Methanobacteriota</taxon>
        <taxon>Methanomada group</taxon>
        <taxon>Methanococci</taxon>
        <taxon>Methanococcales</taxon>
        <taxon>Methanocaldococcaceae</taxon>
        <taxon>Methanocaldococcus</taxon>
    </lineage>
</organism>
<evidence type="ECO:0000256" key="2">
    <source>
        <dbReference type="SAM" id="MobiDB-lite"/>
    </source>
</evidence>
<keyword evidence="1" id="KW-0175">Coiled coil</keyword>
<dbReference type="EMBL" id="DUJR01000032">
    <property type="protein sequence ID" value="HII60101.1"/>
    <property type="molecule type" value="Genomic_DNA"/>
</dbReference>
<sequence length="1047" mass="120884">MILWKRQRTLLKMLLMTLIMEETTTIKEEVFFMKKFVIILTISIAVLFAGCVSEEGSYEESKISEKSISSPLDIVPKSSEKVVYTKTEGFVDLLGENSEIVNAYKELIGKYGLSVDDIEYTIQADNTYVLKGYGLDEYKFMDELGLDYKEEKYNGANMLINENHNYAVAKYKNYLIHGNTEDVKRVIDTIKGDYPSITEKKEIKDMLSKVDDDYVIANIGRNYKGYYGAFIYLKGRNVEFDVVAVYNDVDDAKEQYEYVKEELEDELDNGNIKDYDIDRDGNIVVAKVIMSKEEFLGDYANKLGLNFGNEIKYNTENEYNTQTKEKSEFNHDNTNKVNKNINLEEPYNLIPNVFWASYVDVGKFSKVVKGKGVYDELNSILKCYGLSPDDVEFYMNLETANLIKTDKLTAKEYLKKLGYSYNEEYYGGATLLVYTTEVSDMVGKFAATNYKGYFIFGLKGGVEKVIDAINGKNNLVTEDENIREIINEMPKGYFAFKLYNQFDADGGEFYYDEGDKIVIKGLWICIDDEYAKKRKYIIENDYENYGYTDYNIEVDGNRVTTTLTIDKDEFGEYDGYTLVSSDWIGLKKLENCENVNEEEENQINEEQQTNVENEQQTEQQFENEDKETNTYELPLTWKELEVAGMDGVMFDFGNKKVTFEDWKYSPCEFRNPIIIDGNKIWCFGFSGGEYGYFTYNDNMGFDADVDDIILIEMPYNVKAVCDDFYGAGWFIEDDNGKLHHVIFDCPKETIMDKTGNVEIDLAKIKKDVVVANVDVDELMAGAEDNKNNYKIVIGWKGNKLYLITMEKDKFEDWAYNSKYEDGFDEPFPPVQIKEFEFNGNIIDARSDFRNYIIVATENGLYIITVYKREPDEFKITDSLKTNIECYAFDTGSGLLVYYDGSKVYYTDIKIKSESDNSDIYYIARNYEGGLNIDGVTGLSICHNYNWLGTQVEVAGDGWIKTYNIEFEAKKDAEGNSVYDENGNSIYIVKFEPKNVYYDEIYDKYYSISVPFAGKYIYRGDSGDSKNGRVEFRVYTTNNKLYLFGTNW</sequence>
<feature type="compositionally biased region" description="Low complexity" evidence="2">
    <location>
        <begin position="604"/>
        <end position="620"/>
    </location>
</feature>
<reference evidence="3" key="1">
    <citation type="journal article" date="2020" name="bioRxiv">
        <title>A rank-normalized archaeal taxonomy based on genome phylogeny resolves widespread incomplete and uneven classifications.</title>
        <authorList>
            <person name="Rinke C."/>
            <person name="Chuvochina M."/>
            <person name="Mussig A.J."/>
            <person name="Chaumeil P.-A."/>
            <person name="Waite D.W."/>
            <person name="Whitman W.B."/>
            <person name="Parks D.H."/>
            <person name="Hugenholtz P."/>
        </authorList>
    </citation>
    <scope>NUCLEOTIDE SEQUENCE</scope>
    <source>
        <strain evidence="3">UBA8849</strain>
    </source>
</reference>
<evidence type="ECO:0000313" key="4">
    <source>
        <dbReference type="Proteomes" id="UP000645676"/>
    </source>
</evidence>
<dbReference type="AlphaFoldDB" id="A0A832T2I3"/>
<gene>
    <name evidence="3" type="ORF">HA335_06005</name>
</gene>
<name>A0A832T2I3_9EURY</name>
<evidence type="ECO:0000256" key="1">
    <source>
        <dbReference type="SAM" id="Coils"/>
    </source>
</evidence>
<protein>
    <submittedName>
        <fullName evidence="3">Uncharacterized protein</fullName>
    </submittedName>
</protein>
<proteinExistence type="predicted"/>
<feature type="region of interest" description="Disordered" evidence="2">
    <location>
        <begin position="600"/>
        <end position="628"/>
    </location>
</feature>
<dbReference type="Proteomes" id="UP000645676">
    <property type="component" value="Unassembled WGS sequence"/>
</dbReference>